<gene>
    <name evidence="2" type="ORF">MKW98_031624</name>
</gene>
<evidence type="ECO:0000313" key="3">
    <source>
        <dbReference type="Proteomes" id="UP001202328"/>
    </source>
</evidence>
<dbReference type="Proteomes" id="UP001202328">
    <property type="component" value="Unassembled WGS sequence"/>
</dbReference>
<evidence type="ECO:0000256" key="1">
    <source>
        <dbReference type="SAM" id="MobiDB-lite"/>
    </source>
</evidence>
<feature type="region of interest" description="Disordered" evidence="1">
    <location>
        <begin position="1"/>
        <end position="70"/>
    </location>
</feature>
<accession>A0AAD4S7Q3</accession>
<comment type="caution">
    <text evidence="2">The sequence shown here is derived from an EMBL/GenBank/DDBJ whole genome shotgun (WGS) entry which is preliminary data.</text>
</comment>
<dbReference type="EMBL" id="JAJJMB010014022">
    <property type="protein sequence ID" value="KAI3864032.1"/>
    <property type="molecule type" value="Genomic_DNA"/>
</dbReference>
<protein>
    <submittedName>
        <fullName evidence="2">Uncharacterized protein</fullName>
    </submittedName>
</protein>
<feature type="compositionally biased region" description="Polar residues" evidence="1">
    <location>
        <begin position="60"/>
        <end position="70"/>
    </location>
</feature>
<organism evidence="2 3">
    <name type="scientific">Papaver atlanticum</name>
    <dbReference type="NCBI Taxonomy" id="357466"/>
    <lineage>
        <taxon>Eukaryota</taxon>
        <taxon>Viridiplantae</taxon>
        <taxon>Streptophyta</taxon>
        <taxon>Embryophyta</taxon>
        <taxon>Tracheophyta</taxon>
        <taxon>Spermatophyta</taxon>
        <taxon>Magnoliopsida</taxon>
        <taxon>Ranunculales</taxon>
        <taxon>Papaveraceae</taxon>
        <taxon>Papaveroideae</taxon>
        <taxon>Papaver</taxon>
    </lineage>
</organism>
<feature type="non-terminal residue" evidence="2">
    <location>
        <position position="70"/>
    </location>
</feature>
<evidence type="ECO:0000313" key="2">
    <source>
        <dbReference type="EMBL" id="KAI3864032.1"/>
    </source>
</evidence>
<proteinExistence type="predicted"/>
<reference evidence="2" key="1">
    <citation type="submission" date="2022-04" db="EMBL/GenBank/DDBJ databases">
        <title>A functionally conserved STORR gene fusion in Papaver species that diverged 16.8 million years ago.</title>
        <authorList>
            <person name="Catania T."/>
        </authorList>
    </citation>
    <scope>NUCLEOTIDE SEQUENCE</scope>
    <source>
        <strain evidence="2">S-188037</strain>
    </source>
</reference>
<name>A0AAD4S7Q3_9MAGN</name>
<keyword evidence="3" id="KW-1185">Reference proteome</keyword>
<dbReference type="AlphaFoldDB" id="A0AAD4S7Q3"/>
<sequence>MNNKKRKGKGAMDSEIDPTVGDLEVPDTGVDEDNEGETTPSVVPLENYNYLEDSNKHASTDISYSSDPKF</sequence>